<comment type="subcellular location">
    <subcellularLocation>
        <location evidence="1">Membrane</location>
        <topology evidence="1">Multi-pass membrane protein</topology>
    </subcellularLocation>
</comment>
<keyword evidence="6 8" id="KW-0472">Membrane</keyword>
<keyword evidence="4 8" id="KW-0812">Transmembrane</keyword>
<comment type="similarity">
    <text evidence="2">Belongs to the MIP/aquaporin (TC 1.A.8) family.</text>
</comment>
<evidence type="ECO:0000256" key="6">
    <source>
        <dbReference type="ARBA" id="ARBA00023136"/>
    </source>
</evidence>
<reference evidence="9 10" key="1">
    <citation type="submission" date="2024-04" db="EMBL/GenBank/DDBJ databases">
        <title>Phyllosticta paracitricarpa is synonymous to the EU quarantine fungus P. citricarpa based on phylogenomic analyses.</title>
        <authorList>
            <consortium name="Lawrence Berkeley National Laboratory"/>
            <person name="Van Ingen-Buijs V.A."/>
            <person name="Van Westerhoven A.C."/>
            <person name="Haridas S."/>
            <person name="Skiadas P."/>
            <person name="Martin F."/>
            <person name="Groenewald J.Z."/>
            <person name="Crous P.W."/>
            <person name="Seidl M.F."/>
        </authorList>
    </citation>
    <scope>NUCLEOTIDE SEQUENCE [LARGE SCALE GENOMIC DNA]</scope>
    <source>
        <strain evidence="9 10">CBS 123371</strain>
    </source>
</reference>
<accession>A0ABR1KXK8</accession>
<organism evidence="9 10">
    <name type="scientific">Phyllosticta citriasiana</name>
    <dbReference type="NCBI Taxonomy" id="595635"/>
    <lineage>
        <taxon>Eukaryota</taxon>
        <taxon>Fungi</taxon>
        <taxon>Dikarya</taxon>
        <taxon>Ascomycota</taxon>
        <taxon>Pezizomycotina</taxon>
        <taxon>Dothideomycetes</taxon>
        <taxon>Dothideomycetes incertae sedis</taxon>
        <taxon>Botryosphaeriales</taxon>
        <taxon>Phyllostictaceae</taxon>
        <taxon>Phyllosticta</taxon>
    </lineage>
</organism>
<dbReference type="PRINTS" id="PR00783">
    <property type="entry name" value="MINTRINSICP"/>
</dbReference>
<feature type="compositionally biased region" description="Basic and acidic residues" evidence="7">
    <location>
        <begin position="209"/>
        <end position="233"/>
    </location>
</feature>
<comment type="caution">
    <text evidence="9">The sequence shown here is derived from an EMBL/GenBank/DDBJ whole genome shotgun (WGS) entry which is preliminary data.</text>
</comment>
<proteinExistence type="inferred from homology"/>
<dbReference type="Proteomes" id="UP001363622">
    <property type="component" value="Unassembled WGS sequence"/>
</dbReference>
<feature type="compositionally biased region" description="Low complexity" evidence="7">
    <location>
        <begin position="103"/>
        <end position="114"/>
    </location>
</feature>
<feature type="transmembrane region" description="Helical" evidence="8">
    <location>
        <begin position="542"/>
        <end position="562"/>
    </location>
</feature>
<name>A0ABR1KXK8_9PEZI</name>
<evidence type="ECO:0000313" key="9">
    <source>
        <dbReference type="EMBL" id="KAK7523599.1"/>
    </source>
</evidence>
<feature type="compositionally biased region" description="Basic and acidic residues" evidence="7">
    <location>
        <begin position="19"/>
        <end position="29"/>
    </location>
</feature>
<feature type="transmembrane region" description="Helical" evidence="8">
    <location>
        <begin position="596"/>
        <end position="622"/>
    </location>
</feature>
<feature type="transmembrane region" description="Helical" evidence="8">
    <location>
        <begin position="509"/>
        <end position="530"/>
    </location>
</feature>
<dbReference type="EMBL" id="JBBPHU010000001">
    <property type="protein sequence ID" value="KAK7523599.1"/>
    <property type="molecule type" value="Genomic_DNA"/>
</dbReference>
<dbReference type="InterPro" id="IPR023271">
    <property type="entry name" value="Aquaporin-like"/>
</dbReference>
<dbReference type="Gene3D" id="1.20.1080.10">
    <property type="entry name" value="Glycerol uptake facilitator protein"/>
    <property type="match status" value="1"/>
</dbReference>
<sequence>MPLHERDNRPVLSNGPDLDESHSTEDSKPETSSSRTMTTGDSKPNTPDQAREPPLSMDYFSRHHSQAPMGDEQRSTAEASVSQLDELRDLMKENQKQMKELKQAQQAVNDAVQNIVPNDSSDQNRPGLPGRAKSSRYPSYMTTATKASKWSNRPDMADRTPTSASFNPKIEDDYYKVNPWYGAVPEKPIFGLGKPLPRTVRWKSNANRIQEEDAKGADLEKGNSRPPTQERPRSSARSTASQDVQPGSQPQPDPSNEQSRPKSGGSDSIERPTPGRRVTFGTPNSTQQAPEKQEQPDNKPKTAETIPEEKESPEDKDRTSRKHSHADTLQTYEPSLGHADNDNSEWAIDAEPIGQREADAAEEGFTDPNDLRNWWARLRAKHPEPMAEFLCTCVSIFFGVCATLQVNLSSGQYGTYETSCWAWGLAFTFGIYLGGGVSGAHMNPAISLALWIFRGFPFKQMCIYVIAQILGSIVAGALAYAIYHDLIHSVDPGLITSASSFYSSPQNYLTMQSAFFTQFLATAVMMMCILSLGDDQNNPPGAGLHAFIVGLVITVQKMTLGYNTGAALNPVSDFGPRAICAMVGYQLPMFTEWGAWWLWGPWIATCLGALAGCAVYDGLIFVGSESPVNYRLPEKYRRRIRAVVPKKH</sequence>
<dbReference type="PROSITE" id="PS00221">
    <property type="entry name" value="MIP"/>
    <property type="match status" value="1"/>
</dbReference>
<dbReference type="InterPro" id="IPR022357">
    <property type="entry name" value="MIP_CS"/>
</dbReference>
<feature type="region of interest" description="Disordered" evidence="7">
    <location>
        <begin position="1"/>
        <end position="170"/>
    </location>
</feature>
<dbReference type="CDD" id="cd00333">
    <property type="entry name" value="MIP"/>
    <property type="match status" value="1"/>
</dbReference>
<dbReference type="NCBIfam" id="TIGR00861">
    <property type="entry name" value="MIP"/>
    <property type="match status" value="1"/>
</dbReference>
<evidence type="ECO:0000256" key="3">
    <source>
        <dbReference type="ARBA" id="ARBA00022448"/>
    </source>
</evidence>
<dbReference type="SUPFAM" id="SSF81338">
    <property type="entry name" value="Aquaporin-like"/>
    <property type="match status" value="1"/>
</dbReference>
<keyword evidence="10" id="KW-1185">Reference proteome</keyword>
<evidence type="ECO:0000256" key="4">
    <source>
        <dbReference type="ARBA" id="ARBA00022692"/>
    </source>
</evidence>
<dbReference type="Pfam" id="PF00230">
    <property type="entry name" value="MIP"/>
    <property type="match status" value="1"/>
</dbReference>
<evidence type="ECO:0000256" key="2">
    <source>
        <dbReference type="ARBA" id="ARBA00006175"/>
    </source>
</evidence>
<feature type="region of interest" description="Disordered" evidence="7">
    <location>
        <begin position="203"/>
        <end position="343"/>
    </location>
</feature>
<dbReference type="PANTHER" id="PTHR43829">
    <property type="entry name" value="AQUAPORIN OR AQUAGLYCEROPORIN RELATED"/>
    <property type="match status" value="1"/>
</dbReference>
<dbReference type="PANTHER" id="PTHR43829:SF24">
    <property type="entry name" value="MIP AQUAPORIN (EUROFUNG)"/>
    <property type="match status" value="1"/>
</dbReference>
<protein>
    <submittedName>
        <fullName evidence="9">Aquaporin-like protein</fullName>
    </submittedName>
</protein>
<feature type="transmembrane region" description="Helical" evidence="8">
    <location>
        <begin position="461"/>
        <end position="483"/>
    </location>
</feature>
<evidence type="ECO:0000256" key="8">
    <source>
        <dbReference type="SAM" id="Phobius"/>
    </source>
</evidence>
<feature type="compositionally biased region" description="Basic and acidic residues" evidence="7">
    <location>
        <begin position="85"/>
        <end position="102"/>
    </location>
</feature>
<keyword evidence="3" id="KW-0813">Transport</keyword>
<evidence type="ECO:0000256" key="5">
    <source>
        <dbReference type="ARBA" id="ARBA00022989"/>
    </source>
</evidence>
<feature type="compositionally biased region" description="Polar residues" evidence="7">
    <location>
        <begin position="281"/>
        <end position="290"/>
    </location>
</feature>
<feature type="transmembrane region" description="Helical" evidence="8">
    <location>
        <begin position="387"/>
        <end position="409"/>
    </location>
</feature>
<evidence type="ECO:0000256" key="1">
    <source>
        <dbReference type="ARBA" id="ARBA00004141"/>
    </source>
</evidence>
<keyword evidence="5 8" id="KW-1133">Transmembrane helix</keyword>
<evidence type="ECO:0000313" key="10">
    <source>
        <dbReference type="Proteomes" id="UP001363622"/>
    </source>
</evidence>
<feature type="compositionally biased region" description="Polar residues" evidence="7">
    <location>
        <begin position="235"/>
        <end position="258"/>
    </location>
</feature>
<feature type="compositionally biased region" description="Polar residues" evidence="7">
    <location>
        <begin position="136"/>
        <end position="151"/>
    </location>
</feature>
<feature type="compositionally biased region" description="Basic and acidic residues" evidence="7">
    <location>
        <begin position="291"/>
        <end position="318"/>
    </location>
</feature>
<evidence type="ECO:0000256" key="7">
    <source>
        <dbReference type="SAM" id="MobiDB-lite"/>
    </source>
</evidence>
<feature type="transmembrane region" description="Helical" evidence="8">
    <location>
        <begin position="421"/>
        <end position="440"/>
    </location>
</feature>
<gene>
    <name evidence="9" type="ORF">IWZ03DRAFT_365023</name>
</gene>
<dbReference type="InterPro" id="IPR050363">
    <property type="entry name" value="MIP/Aquaporin"/>
</dbReference>
<feature type="compositionally biased region" description="Polar residues" evidence="7">
    <location>
        <begin position="115"/>
        <end position="124"/>
    </location>
</feature>
<dbReference type="InterPro" id="IPR000425">
    <property type="entry name" value="MIP"/>
</dbReference>
<feature type="compositionally biased region" description="Polar residues" evidence="7">
    <location>
        <begin position="30"/>
        <end position="48"/>
    </location>
</feature>